<dbReference type="GO" id="GO:0042254">
    <property type="term" value="P:ribosome biogenesis"/>
    <property type="evidence" value="ECO:0007669"/>
    <property type="project" value="TreeGrafter"/>
</dbReference>
<protein>
    <submittedName>
        <fullName evidence="2">Urb2/Npa2 family-domain-containing protein</fullName>
    </submittedName>
</protein>
<evidence type="ECO:0000259" key="1">
    <source>
        <dbReference type="Pfam" id="PF10441"/>
    </source>
</evidence>
<sequence length="1603" mass="186509">MSTEFLNTSEAIFHVLKDTKVSYPEKIIVATRVWNSTDICFLNKVGFLSEWVCSTLIKSTGFPEARLGESPHLNLSYWKLFKEVLEKTSDSSISSPLYKLPLIPIFSSIVGYISSLEPINNYDADDLIEHLLETVDACFHKLTMEKSTIFRPSIDQIVTLTLNACNFIIVMNTFYDNCVINVEYRQSSVVVLRFELFSKIVSFLKYNLVKNSNPKRAYNVLNGKLFDKLLHVRSFVFHLKSSEQQESSRYVIFSKIIETIDGIFRHGLFQQDHIIEYVATESNQDISDNKNDGRGLINHHDRLFDKCREIINSKDDKKQSQLNVLEIIPYWYGFFVEELRKNLEYMRSIAPGESVKTTIDKRRTLEFNFFSEFWALISEALSNLKDPNHLKIVFSIHIDLLSKVSQYNVYQIKGDEISLRQLEFLQKVADFLISKASNIQENDIKNITFQGFNLLLKLEHRVVQSHVKSLCGLMLQQLHNESLKSCLALGKTLLGTYSKSHEMDFYIKNFLSALNDISDDANMILKNPLFSKEYLDEFANKITNYVTMAQACELVNLFIAELSSFFCQEIDTKTQKRRKLEGKVVNPCLSRANQIEPRIIFIVKFLRALKITSISRNEIGKAFRSLFDLFVFPILSTKLNDRDECDNDIMIYAALSLHHCLVDISPLYWEKAVTSEFISVLDNISSIDPKVNLFLNKVRLQHVYRSMTTNKIQPTTHNETENNVDIIHQYITTVLSTLDYPENVEISWTGYLVDLTKENFAISNSMLIIREWLDVVVNNCQKQELESIMKFIIRGFVTYSMGMGINNEEIYMENICIQVLHSAEFFELQPLRDIFLKVYLEELSSVFKNIRDINMIESDHDGKEIDIIIEIISRWHQQASLVLLDSILPCFSLPLNKQPWSTNFLTDETTQKIHHFVMLLHLFSPEYFDRWEVNCLSALVLLIDKVILMPQIQQSNISINHLKSAILCRSLIRKFFLATTKQDDLLWKNQSFILWWVSSICTCKHHIKIIDESQPKSISGIDIVPKQFISLVQITNETIIIISSHMFARYRENENFKIVDHLKIIISAYSVYLDHSFDQTNLVFDLVISNIWKFVSDFLKFGVEFFESRRFIHGVHDQEINETFGTLQQKVEKNSLKLITFYLEESLQQLQRDNNLKGIQVVLRRITYLEEVLKAYLMSLKYHNLNFIQQQNTDTQVSIMISLIQKFLSIIIALLRAVSIDTVYHDKSLYEETIKKCMTITLIVMEFILIIESKISLQIFHRFVSFIWEIMAILCYKDVQSQHLNELNSSFGKFISKLPIEKYEEFSSNIINKLEEFPFTIQKSNTNKDLKILIHFVDIFLRSSTHEQLCCLQKKLPNILARLCNLGGIIDQLQNAIFILNILSFLISRKAFSFRSIDIGLILSTVISLTSSKTSLESDEKGYQNFFEEVCHLLFKILIHCREILYSTIPTYIVIIQSMFHCFKSLEDKKQKSESQNRRYVTIWDIRLKNPLPISSANSFTRLLTMISQRDSLNKSHKKKAISTRPFIKHVPCLIAEYLKLQTEGFLEPVIKESLRPGVYALLDLCDKHERDMIMVTLDQAGKSLFKTLWTEYNKDWKYVGRG</sequence>
<dbReference type="EMBL" id="WTPW01000100">
    <property type="protein sequence ID" value="KAF0548114.1"/>
    <property type="molecule type" value="Genomic_DNA"/>
</dbReference>
<dbReference type="PANTHER" id="PTHR15682">
    <property type="entry name" value="UNHEALTHY RIBOSOME BIOGENESIS PROTEIN 2 HOMOLOG"/>
    <property type="match status" value="1"/>
</dbReference>
<reference evidence="2 3" key="1">
    <citation type="journal article" date="2019" name="Environ. Microbiol.">
        <title>At the nexus of three kingdoms: the genome of the mycorrhizal fungus Gigaspora margarita provides insights into plant, endobacterial and fungal interactions.</title>
        <authorList>
            <person name="Venice F."/>
            <person name="Ghignone S."/>
            <person name="Salvioli di Fossalunga A."/>
            <person name="Amselem J."/>
            <person name="Novero M."/>
            <person name="Xianan X."/>
            <person name="Sedzielewska Toro K."/>
            <person name="Morin E."/>
            <person name="Lipzen A."/>
            <person name="Grigoriev I.V."/>
            <person name="Henrissat B."/>
            <person name="Martin F.M."/>
            <person name="Bonfante P."/>
        </authorList>
    </citation>
    <scope>NUCLEOTIDE SEQUENCE [LARGE SCALE GENOMIC DNA]</scope>
    <source>
        <strain evidence="2 3">BEG34</strain>
    </source>
</reference>
<gene>
    <name evidence="2" type="ORF">F8M41_026492</name>
</gene>
<dbReference type="OrthoDB" id="160374at2759"/>
<name>A0A8H4AZN2_GIGMA</name>
<keyword evidence="3" id="KW-1185">Reference proteome</keyword>
<dbReference type="PANTHER" id="PTHR15682:SF2">
    <property type="entry name" value="UNHEALTHY RIBOSOME BIOGENESIS PROTEIN 2 HOMOLOG"/>
    <property type="match status" value="1"/>
</dbReference>
<evidence type="ECO:0000313" key="3">
    <source>
        <dbReference type="Proteomes" id="UP000439903"/>
    </source>
</evidence>
<dbReference type="GO" id="GO:0005730">
    <property type="term" value="C:nucleolus"/>
    <property type="evidence" value="ECO:0007669"/>
    <property type="project" value="TreeGrafter"/>
</dbReference>
<dbReference type="Pfam" id="PF10441">
    <property type="entry name" value="Urb2"/>
    <property type="match status" value="1"/>
</dbReference>
<dbReference type="InterPro" id="IPR018849">
    <property type="entry name" value="Urb2/Npa2_C"/>
</dbReference>
<dbReference type="InterPro" id="IPR052609">
    <property type="entry name" value="Ribosome_Biogenesis_Reg"/>
</dbReference>
<accession>A0A8H4AZN2</accession>
<evidence type="ECO:0000313" key="2">
    <source>
        <dbReference type="EMBL" id="KAF0548114.1"/>
    </source>
</evidence>
<feature type="domain" description="Nucleolar 27S pre-rRNA processing Urb2/Npa2 C-terminal" evidence="1">
    <location>
        <begin position="1379"/>
        <end position="1601"/>
    </location>
</feature>
<organism evidence="2 3">
    <name type="scientific">Gigaspora margarita</name>
    <dbReference type="NCBI Taxonomy" id="4874"/>
    <lineage>
        <taxon>Eukaryota</taxon>
        <taxon>Fungi</taxon>
        <taxon>Fungi incertae sedis</taxon>
        <taxon>Mucoromycota</taxon>
        <taxon>Glomeromycotina</taxon>
        <taxon>Glomeromycetes</taxon>
        <taxon>Diversisporales</taxon>
        <taxon>Gigasporaceae</taxon>
        <taxon>Gigaspora</taxon>
    </lineage>
</organism>
<proteinExistence type="predicted"/>
<dbReference type="Proteomes" id="UP000439903">
    <property type="component" value="Unassembled WGS sequence"/>
</dbReference>
<comment type="caution">
    <text evidence="2">The sequence shown here is derived from an EMBL/GenBank/DDBJ whole genome shotgun (WGS) entry which is preliminary data.</text>
</comment>